<sequence>MAYLANNEELQSSLSNVPSSNLNDLMSQFGMNQYPAGMMPATSSISTQNSTDVIHTSSLNLAQSIEIGQLPHTTMTTVNEANKSPSIDVVIENRMVRFRYDSELNNRNYGKEVLAKIVVYDYTGRVKVRIHAVDDKKFRAHPFCLIGDKCVDGVYIEEHDIAPDKNECICKATPRIPKQKNYDMELNNRKKIMMDPNRFPFITSDMEKDDYWSSNKNIKESKEIILMVEVYFSAENTSLGTSPYLFHHSNPINNAKDGKKFEVYAISPLTSSVLGSPNDSHFIILTADSYSPAESDIEVRFCDEGNWRQTTTGKVIKNAIEFLFPGYSDALSVNKTVYVSVYDKKRKIETSKKELTLLPSDGDILAHKRKKIINFTIGDYKEGVKQEQRSSCNIGGQRRIHHLKKKPPSQSAGSPLDLAKLEEEGLLSLNISSPMSQNEYSQNSTSNSSFGQPATSATFSNFNNPSTTLAGSIPNTIPAILAPSGARDMQPRSTISDYQLGANGSDNKDLANNVAFSQNSQENILQSLSNLQVVGNNTQDISQEQTLSISQLNNLLQYPDILKLLGLNADGSAPQTASAPSGSFNQMNTDQFANSNAGYDPHDIRLEDLVDEMSQNDIEVDCEEISSSTGKEESCEKCKNENDKSEQKKEKDISSSKKSKGKVSKKKLSEKKTESKDEKSEIQSAVISSNVDSDVEEG</sequence>
<feature type="compositionally biased region" description="Basic and acidic residues" evidence="1">
    <location>
        <begin position="670"/>
        <end position="681"/>
    </location>
</feature>
<keyword evidence="4" id="KW-1185">Reference proteome</keyword>
<protein>
    <recommendedName>
        <fullName evidence="2">RHD domain-containing protein</fullName>
    </recommendedName>
</protein>
<comment type="caution">
    <text evidence="3">The sequence shown here is derived from an EMBL/GenBank/DDBJ whole genome shotgun (WGS) entry which is preliminary data.</text>
</comment>
<dbReference type="InterPro" id="IPR011539">
    <property type="entry name" value="RHD_DNA_bind_dom"/>
</dbReference>
<feature type="domain" description="RHD" evidence="2">
    <location>
        <begin position="93"/>
        <end position="253"/>
    </location>
</feature>
<dbReference type="SUPFAM" id="SSF49417">
    <property type="entry name" value="p53-like transcription factors"/>
    <property type="match status" value="1"/>
</dbReference>
<evidence type="ECO:0000313" key="3">
    <source>
        <dbReference type="EMBL" id="VDI71660.1"/>
    </source>
</evidence>
<dbReference type="Pfam" id="PF00554">
    <property type="entry name" value="RHD_DNA_bind"/>
    <property type="match status" value="1"/>
</dbReference>
<proteinExistence type="predicted"/>
<dbReference type="InterPro" id="IPR008967">
    <property type="entry name" value="p53-like_TF_DNA-bd_sf"/>
</dbReference>
<dbReference type="Proteomes" id="UP000596742">
    <property type="component" value="Unassembled WGS sequence"/>
</dbReference>
<evidence type="ECO:0000256" key="1">
    <source>
        <dbReference type="SAM" id="MobiDB-lite"/>
    </source>
</evidence>
<name>A0A8B6GYN8_MYTGA</name>
<dbReference type="Gene3D" id="2.60.40.340">
    <property type="entry name" value="Rel homology domain (RHD), DNA-binding domain"/>
    <property type="match status" value="1"/>
</dbReference>
<reference evidence="3" key="1">
    <citation type="submission" date="2018-11" db="EMBL/GenBank/DDBJ databases">
        <authorList>
            <person name="Alioto T."/>
            <person name="Alioto T."/>
        </authorList>
    </citation>
    <scope>NUCLEOTIDE SEQUENCE</scope>
</reference>
<feature type="region of interest" description="Disordered" evidence="1">
    <location>
        <begin position="623"/>
        <end position="698"/>
    </location>
</feature>
<evidence type="ECO:0000313" key="4">
    <source>
        <dbReference type="Proteomes" id="UP000596742"/>
    </source>
</evidence>
<evidence type="ECO:0000259" key="2">
    <source>
        <dbReference type="Pfam" id="PF00554"/>
    </source>
</evidence>
<organism evidence="3 4">
    <name type="scientific">Mytilus galloprovincialis</name>
    <name type="common">Mediterranean mussel</name>
    <dbReference type="NCBI Taxonomy" id="29158"/>
    <lineage>
        <taxon>Eukaryota</taxon>
        <taxon>Metazoa</taxon>
        <taxon>Spiralia</taxon>
        <taxon>Lophotrochozoa</taxon>
        <taxon>Mollusca</taxon>
        <taxon>Bivalvia</taxon>
        <taxon>Autobranchia</taxon>
        <taxon>Pteriomorphia</taxon>
        <taxon>Mytilida</taxon>
        <taxon>Mytiloidea</taxon>
        <taxon>Mytilidae</taxon>
        <taxon>Mytilinae</taxon>
        <taxon>Mytilus</taxon>
    </lineage>
</organism>
<dbReference type="InterPro" id="IPR037059">
    <property type="entry name" value="RHD_DNA_bind_dom_sf"/>
</dbReference>
<gene>
    <name evidence="3" type="ORF">MGAL_10B093904</name>
</gene>
<feature type="compositionally biased region" description="Polar residues" evidence="1">
    <location>
        <begin position="573"/>
        <end position="597"/>
    </location>
</feature>
<dbReference type="GO" id="GO:0003677">
    <property type="term" value="F:DNA binding"/>
    <property type="evidence" value="ECO:0007669"/>
    <property type="project" value="InterPro"/>
</dbReference>
<feature type="compositionally biased region" description="Polar residues" evidence="1">
    <location>
        <begin position="682"/>
        <end position="692"/>
    </location>
</feature>
<feature type="compositionally biased region" description="Basic and acidic residues" evidence="1">
    <location>
        <begin position="630"/>
        <end position="655"/>
    </location>
</feature>
<feature type="region of interest" description="Disordered" evidence="1">
    <location>
        <begin position="388"/>
        <end position="415"/>
    </location>
</feature>
<dbReference type="EMBL" id="UYJE01009251">
    <property type="protein sequence ID" value="VDI71660.1"/>
    <property type="molecule type" value="Genomic_DNA"/>
</dbReference>
<dbReference type="GO" id="GO:0003700">
    <property type="term" value="F:DNA-binding transcription factor activity"/>
    <property type="evidence" value="ECO:0007669"/>
    <property type="project" value="InterPro"/>
</dbReference>
<feature type="region of interest" description="Disordered" evidence="1">
    <location>
        <begin position="571"/>
        <end position="600"/>
    </location>
</feature>
<feature type="compositionally biased region" description="Basic residues" evidence="1">
    <location>
        <begin position="398"/>
        <end position="407"/>
    </location>
</feature>
<feature type="compositionally biased region" description="Basic residues" evidence="1">
    <location>
        <begin position="657"/>
        <end position="669"/>
    </location>
</feature>
<accession>A0A8B6GYN8</accession>
<dbReference type="AlphaFoldDB" id="A0A8B6GYN8"/>
<dbReference type="OrthoDB" id="6090965at2759"/>